<feature type="region of interest" description="Disordered" evidence="1">
    <location>
        <begin position="1"/>
        <end position="20"/>
    </location>
</feature>
<feature type="domain" description="N-acetyltransferase" evidence="2">
    <location>
        <begin position="125"/>
        <end position="225"/>
    </location>
</feature>
<dbReference type="PANTHER" id="PTHR43441:SF5">
    <property type="entry name" value="FAMILY ACETYLTRANSFERASE, PUTATIVE-RELATED"/>
    <property type="match status" value="1"/>
</dbReference>
<dbReference type="Pfam" id="PF13302">
    <property type="entry name" value="Acetyltransf_3"/>
    <property type="match status" value="1"/>
</dbReference>
<dbReference type="InParanoid" id="A0A067N7Z1"/>
<dbReference type="SUPFAM" id="SSF55729">
    <property type="entry name" value="Acyl-CoA N-acyltransferases (Nat)"/>
    <property type="match status" value="1"/>
</dbReference>
<evidence type="ECO:0000313" key="4">
    <source>
        <dbReference type="Proteomes" id="UP000027195"/>
    </source>
</evidence>
<keyword evidence="4" id="KW-1185">Reference proteome</keyword>
<dbReference type="InterPro" id="IPR000182">
    <property type="entry name" value="GNAT_dom"/>
</dbReference>
<evidence type="ECO:0000313" key="3">
    <source>
        <dbReference type="EMBL" id="KDQ19861.1"/>
    </source>
</evidence>
<dbReference type="PROSITE" id="PS51186">
    <property type="entry name" value="GNAT"/>
    <property type="match status" value="1"/>
</dbReference>
<dbReference type="InterPro" id="IPR051908">
    <property type="entry name" value="Ribosomal_N-acetyltransferase"/>
</dbReference>
<dbReference type="EMBL" id="KL198018">
    <property type="protein sequence ID" value="KDQ19861.1"/>
    <property type="molecule type" value="Genomic_DNA"/>
</dbReference>
<accession>A0A067N7Z1</accession>
<dbReference type="OrthoDB" id="41238at2759"/>
<sequence>MNAATHATAQPYINSSDPQISPQRLEAVGQGDQKLYDLNFCLPVKELENERVRLTPFIPSLHASLYTDATRTHPGLYRYFPWGPFPDLSSTQNFFEVSVRQVAHLVVWAVIDKTRPDPAHPELGGGSLAGTIGLLNTSPEHLMTEIGHILIFPSFQRTHVATNAIGLLLNYCFDAPTSTTPGLGMRRVQWQAHAENAASIRTAERMGLKLEGIIRWQRVLRQDKEGLVRDNDGTKPGRHSALLAVCWDDWECGVKDHVNRLIVRTV</sequence>
<organism evidence="3 4">
    <name type="scientific">Botryobasidium botryosum (strain FD-172 SS1)</name>
    <dbReference type="NCBI Taxonomy" id="930990"/>
    <lineage>
        <taxon>Eukaryota</taxon>
        <taxon>Fungi</taxon>
        <taxon>Dikarya</taxon>
        <taxon>Basidiomycota</taxon>
        <taxon>Agaricomycotina</taxon>
        <taxon>Agaricomycetes</taxon>
        <taxon>Cantharellales</taxon>
        <taxon>Botryobasidiaceae</taxon>
        <taxon>Botryobasidium</taxon>
    </lineage>
</organism>
<reference evidence="4" key="1">
    <citation type="journal article" date="2014" name="Proc. Natl. Acad. Sci. U.S.A.">
        <title>Extensive sampling of basidiomycete genomes demonstrates inadequacy of the white-rot/brown-rot paradigm for wood decay fungi.</title>
        <authorList>
            <person name="Riley R."/>
            <person name="Salamov A.A."/>
            <person name="Brown D.W."/>
            <person name="Nagy L.G."/>
            <person name="Floudas D."/>
            <person name="Held B.W."/>
            <person name="Levasseur A."/>
            <person name="Lombard V."/>
            <person name="Morin E."/>
            <person name="Otillar R."/>
            <person name="Lindquist E.A."/>
            <person name="Sun H."/>
            <person name="LaButti K.M."/>
            <person name="Schmutz J."/>
            <person name="Jabbour D."/>
            <person name="Luo H."/>
            <person name="Baker S.E."/>
            <person name="Pisabarro A.G."/>
            <person name="Walton J.D."/>
            <person name="Blanchette R.A."/>
            <person name="Henrissat B."/>
            <person name="Martin F."/>
            <person name="Cullen D."/>
            <person name="Hibbett D.S."/>
            <person name="Grigoriev I.V."/>
        </authorList>
    </citation>
    <scope>NUCLEOTIDE SEQUENCE [LARGE SCALE GENOMIC DNA]</scope>
    <source>
        <strain evidence="4">FD-172 SS1</strain>
    </source>
</reference>
<gene>
    <name evidence="3" type="ORF">BOTBODRAFT_101699</name>
</gene>
<dbReference type="GO" id="GO:1990189">
    <property type="term" value="F:protein N-terminal-serine acetyltransferase activity"/>
    <property type="evidence" value="ECO:0007669"/>
    <property type="project" value="TreeGrafter"/>
</dbReference>
<dbReference type="PANTHER" id="PTHR43441">
    <property type="entry name" value="RIBOSOMAL-PROTEIN-SERINE ACETYLTRANSFERASE"/>
    <property type="match status" value="1"/>
</dbReference>
<proteinExistence type="predicted"/>
<evidence type="ECO:0000259" key="2">
    <source>
        <dbReference type="PROSITE" id="PS51186"/>
    </source>
</evidence>
<dbReference type="AlphaFoldDB" id="A0A067N7Z1"/>
<dbReference type="GO" id="GO:0008999">
    <property type="term" value="F:protein-N-terminal-alanine acetyltransferase activity"/>
    <property type="evidence" value="ECO:0007669"/>
    <property type="project" value="TreeGrafter"/>
</dbReference>
<dbReference type="Gene3D" id="3.40.630.30">
    <property type="match status" value="1"/>
</dbReference>
<protein>
    <recommendedName>
        <fullName evidence="2">N-acetyltransferase domain-containing protein</fullName>
    </recommendedName>
</protein>
<dbReference type="Proteomes" id="UP000027195">
    <property type="component" value="Unassembled WGS sequence"/>
</dbReference>
<dbReference type="HOGENOM" id="CLU_078023_0_0_1"/>
<evidence type="ECO:0000256" key="1">
    <source>
        <dbReference type="SAM" id="MobiDB-lite"/>
    </source>
</evidence>
<name>A0A067N7Z1_BOTB1</name>
<dbReference type="InterPro" id="IPR016181">
    <property type="entry name" value="Acyl_CoA_acyltransferase"/>
</dbReference>